<proteinExistence type="inferred from homology"/>
<organism evidence="11 12">
    <name type="scientific">Stentor coeruleus</name>
    <dbReference type="NCBI Taxonomy" id="5963"/>
    <lineage>
        <taxon>Eukaryota</taxon>
        <taxon>Sar</taxon>
        <taxon>Alveolata</taxon>
        <taxon>Ciliophora</taxon>
        <taxon>Postciliodesmatophora</taxon>
        <taxon>Heterotrichea</taxon>
        <taxon>Heterotrichida</taxon>
        <taxon>Stentoridae</taxon>
        <taxon>Stentor</taxon>
    </lineage>
</organism>
<dbReference type="InterPro" id="IPR027815">
    <property type="entry name" value="CSC1/OSCA1-like_cyt"/>
</dbReference>
<feature type="transmembrane region" description="Helical" evidence="7">
    <location>
        <begin position="132"/>
        <end position="153"/>
    </location>
</feature>
<feature type="transmembrane region" description="Helical" evidence="7">
    <location>
        <begin position="389"/>
        <end position="411"/>
    </location>
</feature>
<evidence type="ECO:0008006" key="13">
    <source>
        <dbReference type="Google" id="ProtNLM"/>
    </source>
</evidence>
<dbReference type="InterPro" id="IPR003864">
    <property type="entry name" value="CSC1/OSCA1-like_7TM"/>
</dbReference>
<feature type="transmembrane region" description="Helical" evidence="7">
    <location>
        <begin position="6"/>
        <end position="29"/>
    </location>
</feature>
<feature type="domain" description="CSC1/OSCA1-like cytosolic" evidence="10">
    <location>
        <begin position="175"/>
        <end position="333"/>
    </location>
</feature>
<dbReference type="Proteomes" id="UP000187209">
    <property type="component" value="Unassembled WGS sequence"/>
</dbReference>
<feature type="domain" description="CSC1/OSCA1-like N-terminal transmembrane" evidence="9">
    <location>
        <begin position="8"/>
        <end position="153"/>
    </location>
</feature>
<feature type="transmembrane region" description="Helical" evidence="7">
    <location>
        <begin position="532"/>
        <end position="564"/>
    </location>
</feature>
<dbReference type="PANTHER" id="PTHR13018">
    <property type="entry name" value="PROBABLE MEMBRANE PROTEIN DUF221-RELATED"/>
    <property type="match status" value="1"/>
</dbReference>
<evidence type="ECO:0000259" key="9">
    <source>
        <dbReference type="Pfam" id="PF13967"/>
    </source>
</evidence>
<dbReference type="PANTHER" id="PTHR13018:SF5">
    <property type="entry name" value="RE44586P"/>
    <property type="match status" value="1"/>
</dbReference>
<dbReference type="InterPro" id="IPR045122">
    <property type="entry name" value="Csc1-like"/>
</dbReference>
<evidence type="ECO:0000256" key="7">
    <source>
        <dbReference type="SAM" id="Phobius"/>
    </source>
</evidence>
<reference evidence="11 12" key="1">
    <citation type="submission" date="2016-11" db="EMBL/GenBank/DDBJ databases">
        <title>The macronuclear genome of Stentor coeruleus: a giant cell with tiny introns.</title>
        <authorList>
            <person name="Slabodnick M."/>
            <person name="Ruby J.G."/>
            <person name="Reiff S.B."/>
            <person name="Swart E.C."/>
            <person name="Gosai S."/>
            <person name="Prabakaran S."/>
            <person name="Witkowska E."/>
            <person name="Larue G.E."/>
            <person name="Fisher S."/>
            <person name="Freeman R.M."/>
            <person name="Gunawardena J."/>
            <person name="Chu W."/>
            <person name="Stover N.A."/>
            <person name="Gregory B.D."/>
            <person name="Nowacki M."/>
            <person name="Derisi J."/>
            <person name="Roy S.W."/>
            <person name="Marshall W.F."/>
            <person name="Sood P."/>
        </authorList>
    </citation>
    <scope>NUCLEOTIDE SEQUENCE [LARGE SCALE GENOMIC DNA]</scope>
    <source>
        <strain evidence="11">WM001</strain>
    </source>
</reference>
<dbReference type="Pfam" id="PF14703">
    <property type="entry name" value="PHM7_cyt"/>
    <property type="match status" value="1"/>
</dbReference>
<evidence type="ECO:0000259" key="10">
    <source>
        <dbReference type="Pfam" id="PF14703"/>
    </source>
</evidence>
<accession>A0A1R2C9Q9</accession>
<comment type="caution">
    <text evidence="11">The sequence shown here is derived from an EMBL/GenBank/DDBJ whole genome shotgun (WGS) entry which is preliminary data.</text>
</comment>
<dbReference type="InterPro" id="IPR032880">
    <property type="entry name" value="CSC1/OSCA1-like_N"/>
</dbReference>
<dbReference type="EMBL" id="MPUH01000228">
    <property type="protein sequence ID" value="OMJ85705.1"/>
    <property type="molecule type" value="Genomic_DNA"/>
</dbReference>
<dbReference type="Pfam" id="PF02714">
    <property type="entry name" value="RSN1_7TM"/>
    <property type="match status" value="1"/>
</dbReference>
<comment type="subcellular location">
    <subcellularLocation>
        <location evidence="1">Membrane</location>
        <topology evidence="1">Multi-pass membrane protein</topology>
    </subcellularLocation>
</comment>
<dbReference type="GO" id="GO:0005227">
    <property type="term" value="F:calcium-activated cation channel activity"/>
    <property type="evidence" value="ECO:0007669"/>
    <property type="project" value="InterPro"/>
</dbReference>
<dbReference type="OrthoDB" id="1689567at2759"/>
<feature type="transmembrane region" description="Helical" evidence="7">
    <location>
        <begin position="585"/>
        <end position="609"/>
    </location>
</feature>
<name>A0A1R2C9Q9_9CILI</name>
<evidence type="ECO:0000256" key="2">
    <source>
        <dbReference type="ARBA" id="ARBA00007779"/>
    </source>
</evidence>
<keyword evidence="4 7" id="KW-0812">Transmembrane</keyword>
<comment type="similarity">
    <text evidence="2">Belongs to the CSC1 (TC 1.A.17) family.</text>
</comment>
<evidence type="ECO:0000259" key="8">
    <source>
        <dbReference type="Pfam" id="PF02714"/>
    </source>
</evidence>
<dbReference type="GO" id="GO:0005886">
    <property type="term" value="C:plasma membrane"/>
    <property type="evidence" value="ECO:0007669"/>
    <property type="project" value="TreeGrafter"/>
</dbReference>
<sequence length="672" mass="77451">MDSSVYSILTAALFDSILFSGLFCAFLFYRKLRSPVIESDEDIELRKPFLHEGKYDFLPLVRKINEMSSYEIYSSIGEWGFIYLTLHRYIIYVFAVMCSLGCGILLFVYSFGGDTNVDDTFHVLGISHIIEQPGYLIAPIIFIFVFTFALYTFAAYYYDIATHAECEDINPPQRYCLVITRIPTNFPPEFLNFKILKMLQSKYGSGVLSVYTIPYFQPSYKLFLELEEARQKLRYYEYDFNKSGKRPETISKSLKKVDAITYYEKKIAKLITKTSESKIQGLHTNSGRAYIICESQKLIKEIIDFRVERDPVIKTEDWRFKAASNPADINWQNVGQKKKFGVISKFLYNFIFLGLFLILLTPTSFNSLIQEFFDSIGASELLEGIVGVYLPSLLLLIYQQVILPEAVEFLVEREKHAYKHDEVSSGLRKYLFYLVFYIFLYPLLGLKFIELIGIFFESDNDWQKEFADSINAAGQFFTIFLVHETFVKNGWDLMVSGKYFKSKAKALLATTDAEKLLAYQADFFKFDLELAISINVLIIACSFSVVYPIILIPALSFFTLRYFVHKHNLLAVFYVDRNSSAYPTLFTVLCGIAAAVFSMQVLTAATLILSKVDNFSLFAKIMAPGSFCLLVLSILWFKVIVKRGRIEFTEESERILKVDISQYHHPMEKVPN</sequence>
<keyword evidence="6 7" id="KW-0472">Membrane</keyword>
<keyword evidence="12" id="KW-1185">Reference proteome</keyword>
<feature type="transmembrane region" description="Helical" evidence="7">
    <location>
        <begin position="89"/>
        <end position="112"/>
    </location>
</feature>
<evidence type="ECO:0000256" key="6">
    <source>
        <dbReference type="ARBA" id="ARBA00023136"/>
    </source>
</evidence>
<keyword evidence="5 7" id="KW-1133">Transmembrane helix</keyword>
<dbReference type="AlphaFoldDB" id="A0A1R2C9Q9"/>
<protein>
    <recommendedName>
        <fullName evidence="13">CSC1/OSCA1-like 7TM region domain-containing protein</fullName>
    </recommendedName>
</protein>
<keyword evidence="3" id="KW-0813">Transport</keyword>
<evidence type="ECO:0000256" key="4">
    <source>
        <dbReference type="ARBA" id="ARBA00022692"/>
    </source>
</evidence>
<feature type="transmembrane region" description="Helical" evidence="7">
    <location>
        <begin position="615"/>
        <end position="637"/>
    </location>
</feature>
<feature type="transmembrane region" description="Helical" evidence="7">
    <location>
        <begin position="346"/>
        <end position="369"/>
    </location>
</feature>
<evidence type="ECO:0000256" key="5">
    <source>
        <dbReference type="ARBA" id="ARBA00022989"/>
    </source>
</evidence>
<evidence type="ECO:0000313" key="11">
    <source>
        <dbReference type="EMBL" id="OMJ85705.1"/>
    </source>
</evidence>
<feature type="transmembrane region" description="Helical" evidence="7">
    <location>
        <begin position="431"/>
        <end position="456"/>
    </location>
</feature>
<gene>
    <name evidence="11" type="ORF">SteCoe_12895</name>
</gene>
<evidence type="ECO:0000256" key="1">
    <source>
        <dbReference type="ARBA" id="ARBA00004141"/>
    </source>
</evidence>
<dbReference type="Pfam" id="PF13967">
    <property type="entry name" value="RSN1_TM"/>
    <property type="match status" value="1"/>
</dbReference>
<feature type="domain" description="CSC1/OSCA1-like 7TM region" evidence="8">
    <location>
        <begin position="355"/>
        <end position="588"/>
    </location>
</feature>
<evidence type="ECO:0000256" key="3">
    <source>
        <dbReference type="ARBA" id="ARBA00022448"/>
    </source>
</evidence>
<evidence type="ECO:0000313" key="12">
    <source>
        <dbReference type="Proteomes" id="UP000187209"/>
    </source>
</evidence>